<dbReference type="PANTHER" id="PTHR31673:SF30">
    <property type="entry name" value="COBRA-LIKE PROTEIN 6"/>
    <property type="match status" value="1"/>
</dbReference>
<keyword evidence="2 4" id="KW-0732">Signal</keyword>
<dbReference type="InterPro" id="IPR032675">
    <property type="entry name" value="LRR_dom_sf"/>
</dbReference>
<keyword evidence="3" id="KW-0325">Glycoprotein</keyword>
<dbReference type="OrthoDB" id="1884438at2759"/>
<dbReference type="SUPFAM" id="SSF52058">
    <property type="entry name" value="L domain-like"/>
    <property type="match status" value="1"/>
</dbReference>
<feature type="chain" id="PRO_5028205138" evidence="4">
    <location>
        <begin position="28"/>
        <end position="709"/>
    </location>
</feature>
<sequence length="709" mass="77880">MEFRSCSIIHMLESCFLLLIIFQFAEGYDPVDPNGNITINWDFQTITDVYTVMVRIYNFQLYRHVEPPGWRLSWAWAGDEVIWAMTGAETTEQGSCSRFRGETIPHCCEKSPVIVDLPPGTPYNMQVANCCRGGVLSSTTQDPIKYASAFQMVVGNANARNSTVEKPSNFSIGVPGYTCSDAVDVAPSKFRHDNRRTTQALKTWQITCSYSQFRESDHPSCCVSLSTFYNNTIVSCPHCSCGCQSPITAPQCVRQSPFPLNSLFSPENEQPNFLHLLNGDDGSTTLPVVMCTQHMCPIRVHWHLKLNYREYWRVKVTITNFSVRQNYSNWNLVIQHPNLRSLTQVFSFNYRPLIQYGDTNDTGMFWGIQYYNDMLLESGENGNVQTEMLLQKDPAEFTFKGGWAFPRRIYFNGHECVMPPPDTYPILPSGCSDARRFLYLDGNLLSGPIPGELSSLRALAHLDLRSNNLSGPIPDLGPVRGLLYLQASDNALSGPFPGPGRLPASLLAASLRGNRLGGALRGASLAALPALRVLDLAGNALEGGVPGAAFAHPALEQLNLASNRLGGRVEEPADGAWSTSRLVAVELGRNRIGGALPGFFGMMPRLAAVGLEGNRFVGVIPPQYALRVAGLGLGEWAPFARLMLAGNYLIGPIPSPMEGLKEGSAVVTLADNCLLRCPPQVYFFCQGLPQKPAATCRAFNPGQPSPHLN</sequence>
<dbReference type="InterPro" id="IPR006918">
    <property type="entry name" value="COBRA_pln"/>
</dbReference>
<evidence type="ECO:0000256" key="1">
    <source>
        <dbReference type="ARBA" id="ARBA00005507"/>
    </source>
</evidence>
<proteinExistence type="inferred from homology"/>
<evidence type="ECO:0000256" key="3">
    <source>
        <dbReference type="ARBA" id="ARBA00023180"/>
    </source>
</evidence>
<gene>
    <name evidence="7" type="primary">LOC109707825</name>
</gene>
<dbReference type="Proteomes" id="UP000515123">
    <property type="component" value="Linkage group 3"/>
</dbReference>
<dbReference type="InterPro" id="IPR001611">
    <property type="entry name" value="Leu-rich_rpt"/>
</dbReference>
<dbReference type="Pfam" id="PF25079">
    <property type="entry name" value="COB_C"/>
    <property type="match status" value="1"/>
</dbReference>
<dbReference type="GO" id="GO:0052324">
    <property type="term" value="P:plant-type cell wall cellulose biosynthetic process"/>
    <property type="evidence" value="ECO:0007669"/>
    <property type="project" value="TreeGrafter"/>
</dbReference>
<dbReference type="Gene3D" id="3.80.10.10">
    <property type="entry name" value="Ribonuclease Inhibitor"/>
    <property type="match status" value="1"/>
</dbReference>
<keyword evidence="6" id="KW-1185">Reference proteome</keyword>
<name>A0A6P5EUH0_ANACO</name>
<accession>A0A6P5EUH0</accession>
<dbReference type="InterPro" id="IPR056900">
    <property type="entry name" value="COB_C"/>
</dbReference>
<reference evidence="6" key="1">
    <citation type="journal article" date="2015" name="Nat. Genet.">
        <title>The pineapple genome and the evolution of CAM photosynthesis.</title>
        <authorList>
            <person name="Ming R."/>
            <person name="VanBuren R."/>
            <person name="Wai C.M."/>
            <person name="Tang H."/>
            <person name="Schatz M.C."/>
            <person name="Bowers J.E."/>
            <person name="Lyons E."/>
            <person name="Wang M.L."/>
            <person name="Chen J."/>
            <person name="Biggers E."/>
            <person name="Zhang J."/>
            <person name="Huang L."/>
            <person name="Zhang L."/>
            <person name="Miao W."/>
            <person name="Zhang J."/>
            <person name="Ye Z."/>
            <person name="Miao C."/>
            <person name="Lin Z."/>
            <person name="Wang H."/>
            <person name="Zhou H."/>
            <person name="Yim W.C."/>
            <person name="Priest H.D."/>
            <person name="Zheng C."/>
            <person name="Woodhouse M."/>
            <person name="Edger P.P."/>
            <person name="Guyot R."/>
            <person name="Guo H.B."/>
            <person name="Guo H."/>
            <person name="Zheng G."/>
            <person name="Singh R."/>
            <person name="Sharma A."/>
            <person name="Min X."/>
            <person name="Zheng Y."/>
            <person name="Lee H."/>
            <person name="Gurtowski J."/>
            <person name="Sedlazeck F.J."/>
            <person name="Harkess A."/>
            <person name="McKain M.R."/>
            <person name="Liao Z."/>
            <person name="Fang J."/>
            <person name="Liu J."/>
            <person name="Zhang X."/>
            <person name="Zhang Q."/>
            <person name="Hu W."/>
            <person name="Qin Y."/>
            <person name="Wang K."/>
            <person name="Chen L.Y."/>
            <person name="Shirley N."/>
            <person name="Lin Y.R."/>
            <person name="Liu L.Y."/>
            <person name="Hernandez A.G."/>
            <person name="Wright C.L."/>
            <person name="Bulone V."/>
            <person name="Tuskan G.A."/>
            <person name="Heath K."/>
            <person name="Zee F."/>
            <person name="Moore P.H."/>
            <person name="Sunkar R."/>
            <person name="Leebens-Mack J.H."/>
            <person name="Mockler T."/>
            <person name="Bennetzen J.L."/>
            <person name="Freeling M."/>
            <person name="Sankoff D."/>
            <person name="Paterson A.H."/>
            <person name="Zhu X."/>
            <person name="Yang X."/>
            <person name="Smith J.A."/>
            <person name="Cushman J.C."/>
            <person name="Paull R.E."/>
            <person name="Yu Q."/>
        </authorList>
    </citation>
    <scope>NUCLEOTIDE SEQUENCE [LARGE SCALE GENOMIC DNA]</scope>
    <source>
        <strain evidence="6">cv. F153</strain>
    </source>
</reference>
<dbReference type="GO" id="GO:0005886">
    <property type="term" value="C:plasma membrane"/>
    <property type="evidence" value="ECO:0007669"/>
    <property type="project" value="TreeGrafter"/>
</dbReference>
<dbReference type="GO" id="GO:0010215">
    <property type="term" value="P:cellulose microfibril organization"/>
    <property type="evidence" value="ECO:0007669"/>
    <property type="project" value="InterPro"/>
</dbReference>
<evidence type="ECO:0000256" key="4">
    <source>
        <dbReference type="SAM" id="SignalP"/>
    </source>
</evidence>
<dbReference type="GeneID" id="109707825"/>
<protein>
    <submittedName>
        <fullName evidence="7">COBRA-like protein 7</fullName>
    </submittedName>
</protein>
<dbReference type="AlphaFoldDB" id="A0A6P5EUH0"/>
<dbReference type="PANTHER" id="PTHR31673">
    <property type="entry name" value="PROTEIN COBRA"/>
    <property type="match status" value="1"/>
</dbReference>
<organism evidence="6 7">
    <name type="scientific">Ananas comosus</name>
    <name type="common">Pineapple</name>
    <name type="synonym">Ananas ananas</name>
    <dbReference type="NCBI Taxonomy" id="4615"/>
    <lineage>
        <taxon>Eukaryota</taxon>
        <taxon>Viridiplantae</taxon>
        <taxon>Streptophyta</taxon>
        <taxon>Embryophyta</taxon>
        <taxon>Tracheophyta</taxon>
        <taxon>Spermatophyta</taxon>
        <taxon>Magnoliopsida</taxon>
        <taxon>Liliopsida</taxon>
        <taxon>Poales</taxon>
        <taxon>Bromeliaceae</taxon>
        <taxon>Bromelioideae</taxon>
        <taxon>Ananas</taxon>
    </lineage>
</organism>
<evidence type="ECO:0000313" key="7">
    <source>
        <dbReference type="RefSeq" id="XP_020084943.1"/>
    </source>
</evidence>
<evidence type="ECO:0000259" key="5">
    <source>
        <dbReference type="Pfam" id="PF25079"/>
    </source>
</evidence>
<reference evidence="7" key="2">
    <citation type="submission" date="2025-08" db="UniProtKB">
        <authorList>
            <consortium name="RefSeq"/>
        </authorList>
    </citation>
    <scope>IDENTIFICATION</scope>
    <source>
        <tissue evidence="7">Leaf</tissue>
    </source>
</reference>
<comment type="similarity">
    <text evidence="1">Belongs to the COBRA family.</text>
</comment>
<feature type="signal peptide" evidence="4">
    <location>
        <begin position="1"/>
        <end position="27"/>
    </location>
</feature>
<dbReference type="Pfam" id="PF04833">
    <property type="entry name" value="COBRA"/>
    <property type="match status" value="1"/>
</dbReference>
<feature type="domain" description="COBRA C-terminal" evidence="5">
    <location>
        <begin position="220"/>
        <end position="425"/>
    </location>
</feature>
<evidence type="ECO:0000313" key="6">
    <source>
        <dbReference type="Proteomes" id="UP000515123"/>
    </source>
</evidence>
<dbReference type="RefSeq" id="XP_020084943.1">
    <property type="nucleotide sequence ID" value="XM_020229354.1"/>
</dbReference>
<evidence type="ECO:0000256" key="2">
    <source>
        <dbReference type="ARBA" id="ARBA00022729"/>
    </source>
</evidence>
<dbReference type="Pfam" id="PF00560">
    <property type="entry name" value="LRR_1"/>
    <property type="match status" value="1"/>
</dbReference>